<name>A0A542DLD1_AMYCI</name>
<feature type="transmembrane region" description="Helical" evidence="1">
    <location>
        <begin position="6"/>
        <end position="23"/>
    </location>
</feature>
<dbReference type="AlphaFoldDB" id="A0A542DLD1"/>
<organism evidence="2 3">
    <name type="scientific">Amycolatopsis cihanbeyliensis</name>
    <dbReference type="NCBI Taxonomy" id="1128664"/>
    <lineage>
        <taxon>Bacteria</taxon>
        <taxon>Bacillati</taxon>
        <taxon>Actinomycetota</taxon>
        <taxon>Actinomycetes</taxon>
        <taxon>Pseudonocardiales</taxon>
        <taxon>Pseudonocardiaceae</taxon>
        <taxon>Amycolatopsis</taxon>
    </lineage>
</organism>
<feature type="transmembrane region" description="Helical" evidence="1">
    <location>
        <begin position="53"/>
        <end position="75"/>
    </location>
</feature>
<sequence length="139" mass="13450">MIVVALVPFLLGVLIGWGGYLGWRERLPTDRSAGVRTSATLRSEEAFRLANKVAGLPTLAGGAVGVLGGVAAFFVPNTVGTVVVAAIGLLGMFGLLVGGGVLGHRAALAVPAPAAPTGGCAGCACGTGGCAPVQPAGTA</sequence>
<gene>
    <name evidence="2" type="ORF">FB471_3603</name>
</gene>
<dbReference type="RefSeq" id="WP_141999598.1">
    <property type="nucleotide sequence ID" value="NZ_VFML01000001.1"/>
</dbReference>
<dbReference type="EMBL" id="VFML01000001">
    <property type="protein sequence ID" value="TQJ03834.1"/>
    <property type="molecule type" value="Genomic_DNA"/>
</dbReference>
<proteinExistence type="predicted"/>
<comment type="caution">
    <text evidence="2">The sequence shown here is derived from an EMBL/GenBank/DDBJ whole genome shotgun (WGS) entry which is preliminary data.</text>
</comment>
<feature type="transmembrane region" description="Helical" evidence="1">
    <location>
        <begin position="81"/>
        <end position="102"/>
    </location>
</feature>
<evidence type="ECO:0000256" key="1">
    <source>
        <dbReference type="SAM" id="Phobius"/>
    </source>
</evidence>
<keyword evidence="1" id="KW-1133">Transmembrane helix</keyword>
<dbReference type="InterPro" id="IPR025962">
    <property type="entry name" value="SdpI/YhfL"/>
</dbReference>
<dbReference type="OrthoDB" id="3697642at2"/>
<keyword evidence="1" id="KW-0472">Membrane</keyword>
<evidence type="ECO:0000313" key="3">
    <source>
        <dbReference type="Proteomes" id="UP000320876"/>
    </source>
</evidence>
<accession>A0A542DLD1</accession>
<dbReference type="Proteomes" id="UP000320876">
    <property type="component" value="Unassembled WGS sequence"/>
</dbReference>
<keyword evidence="1" id="KW-0812">Transmembrane</keyword>
<dbReference type="Pfam" id="PF13630">
    <property type="entry name" value="SdpI"/>
    <property type="match status" value="1"/>
</dbReference>
<evidence type="ECO:0000313" key="2">
    <source>
        <dbReference type="EMBL" id="TQJ03834.1"/>
    </source>
</evidence>
<protein>
    <submittedName>
        <fullName evidence="2">SdpI/YhfL family protein</fullName>
    </submittedName>
</protein>
<keyword evidence="3" id="KW-1185">Reference proteome</keyword>
<reference evidence="2 3" key="1">
    <citation type="submission" date="2019-06" db="EMBL/GenBank/DDBJ databases">
        <title>Sequencing the genomes of 1000 actinobacteria strains.</title>
        <authorList>
            <person name="Klenk H.-P."/>
        </authorList>
    </citation>
    <scope>NUCLEOTIDE SEQUENCE [LARGE SCALE GENOMIC DNA]</scope>
    <source>
        <strain evidence="2 3">DSM 45679</strain>
    </source>
</reference>